<evidence type="ECO:0000256" key="3">
    <source>
        <dbReference type="ARBA" id="ARBA00022840"/>
    </source>
</evidence>
<keyword evidence="7" id="KW-1185">Reference proteome</keyword>
<accession>A0A445BDZ5</accession>
<dbReference type="EMBL" id="SDMP01000009">
    <property type="protein sequence ID" value="RYR36900.1"/>
    <property type="molecule type" value="Genomic_DNA"/>
</dbReference>
<name>A0A445BDZ5_ARAHY</name>
<evidence type="ECO:0000313" key="7">
    <source>
        <dbReference type="Proteomes" id="UP000289738"/>
    </source>
</evidence>
<dbReference type="GO" id="GO:0005524">
    <property type="term" value="F:ATP binding"/>
    <property type="evidence" value="ECO:0007669"/>
    <property type="project" value="UniProtKB-KW"/>
</dbReference>
<dbReference type="PANTHER" id="PTHR45626">
    <property type="entry name" value="TRANSCRIPTION TERMINATION FACTOR 2-RELATED"/>
    <property type="match status" value="1"/>
</dbReference>
<dbReference type="Gene3D" id="3.40.50.300">
    <property type="entry name" value="P-loop containing nucleotide triphosphate hydrolases"/>
    <property type="match status" value="1"/>
</dbReference>
<dbReference type="CDD" id="cd18793">
    <property type="entry name" value="SF2_C_SNF"/>
    <property type="match status" value="1"/>
</dbReference>
<evidence type="ECO:0000256" key="2">
    <source>
        <dbReference type="ARBA" id="ARBA00022801"/>
    </source>
</evidence>
<dbReference type="InterPro" id="IPR027417">
    <property type="entry name" value="P-loop_NTPase"/>
</dbReference>
<dbReference type="GO" id="GO:0006281">
    <property type="term" value="P:DNA repair"/>
    <property type="evidence" value="ECO:0007669"/>
    <property type="project" value="TreeGrafter"/>
</dbReference>
<evidence type="ECO:0000313" key="6">
    <source>
        <dbReference type="EMBL" id="RYR36900.1"/>
    </source>
</evidence>
<dbReference type="STRING" id="3818.A0A445BDZ5"/>
<dbReference type="GO" id="GO:0005634">
    <property type="term" value="C:nucleus"/>
    <property type="evidence" value="ECO:0007669"/>
    <property type="project" value="TreeGrafter"/>
</dbReference>
<dbReference type="Pfam" id="PF00271">
    <property type="entry name" value="Helicase_C"/>
    <property type="match status" value="1"/>
</dbReference>
<organism evidence="6 7">
    <name type="scientific">Arachis hypogaea</name>
    <name type="common">Peanut</name>
    <dbReference type="NCBI Taxonomy" id="3818"/>
    <lineage>
        <taxon>Eukaryota</taxon>
        <taxon>Viridiplantae</taxon>
        <taxon>Streptophyta</taxon>
        <taxon>Embryophyta</taxon>
        <taxon>Tracheophyta</taxon>
        <taxon>Spermatophyta</taxon>
        <taxon>Magnoliopsida</taxon>
        <taxon>eudicotyledons</taxon>
        <taxon>Gunneridae</taxon>
        <taxon>Pentapetalae</taxon>
        <taxon>rosids</taxon>
        <taxon>fabids</taxon>
        <taxon>Fabales</taxon>
        <taxon>Fabaceae</taxon>
        <taxon>Papilionoideae</taxon>
        <taxon>50 kb inversion clade</taxon>
        <taxon>dalbergioids sensu lato</taxon>
        <taxon>Dalbergieae</taxon>
        <taxon>Pterocarpus clade</taxon>
        <taxon>Arachis</taxon>
    </lineage>
</organism>
<feature type="signal peptide" evidence="4">
    <location>
        <begin position="1"/>
        <end position="16"/>
    </location>
</feature>
<dbReference type="InterPro" id="IPR049730">
    <property type="entry name" value="SNF2/RAD54-like_C"/>
</dbReference>
<dbReference type="AlphaFoldDB" id="A0A445BDZ5"/>
<dbReference type="PROSITE" id="PS51194">
    <property type="entry name" value="HELICASE_CTER"/>
    <property type="match status" value="1"/>
</dbReference>
<feature type="domain" description="Helicase C-terminal" evidence="5">
    <location>
        <begin position="106"/>
        <end position="236"/>
    </location>
</feature>
<dbReference type="PANTHER" id="PTHR45626:SF24">
    <property type="entry name" value="HELICASE-LIKE TRANSCRIPTION FACTOR CHR28-RELATED"/>
    <property type="match status" value="1"/>
</dbReference>
<dbReference type="Proteomes" id="UP000289738">
    <property type="component" value="Chromosome A09"/>
</dbReference>
<dbReference type="InterPro" id="IPR001650">
    <property type="entry name" value="Helicase_C-like"/>
</dbReference>
<feature type="chain" id="PRO_5019136443" description="Helicase C-terminal domain-containing protein" evidence="4">
    <location>
        <begin position="17"/>
        <end position="236"/>
    </location>
</feature>
<evidence type="ECO:0000256" key="1">
    <source>
        <dbReference type="ARBA" id="ARBA00022741"/>
    </source>
</evidence>
<dbReference type="GO" id="GO:0008094">
    <property type="term" value="F:ATP-dependent activity, acting on DNA"/>
    <property type="evidence" value="ECO:0007669"/>
    <property type="project" value="TreeGrafter"/>
</dbReference>
<keyword evidence="2" id="KW-0378">Hydrolase</keyword>
<evidence type="ECO:0000256" key="4">
    <source>
        <dbReference type="SAM" id="SignalP"/>
    </source>
</evidence>
<protein>
    <recommendedName>
        <fullName evidence="5">Helicase C-terminal domain-containing protein</fullName>
    </recommendedName>
</protein>
<dbReference type="Gene3D" id="3.30.40.10">
    <property type="entry name" value="Zinc/RING finger domain, C3HC4 (zinc finger)"/>
    <property type="match status" value="1"/>
</dbReference>
<dbReference type="SMART" id="SM00490">
    <property type="entry name" value="HELICc"/>
    <property type="match status" value="1"/>
</dbReference>
<reference evidence="6 7" key="1">
    <citation type="submission" date="2019-01" db="EMBL/GenBank/DDBJ databases">
        <title>Sequencing of cultivated peanut Arachis hypogaea provides insights into genome evolution and oil improvement.</title>
        <authorList>
            <person name="Chen X."/>
        </authorList>
    </citation>
    <scope>NUCLEOTIDE SEQUENCE [LARGE SCALE GENOMIC DNA]</scope>
    <source>
        <strain evidence="7">cv. Fuhuasheng</strain>
        <tissue evidence="6">Leaves</tissue>
    </source>
</reference>
<evidence type="ECO:0000259" key="5">
    <source>
        <dbReference type="PROSITE" id="PS51194"/>
    </source>
</evidence>
<dbReference type="InterPro" id="IPR013083">
    <property type="entry name" value="Znf_RING/FYVE/PHD"/>
</dbReference>
<dbReference type="SUPFAM" id="SSF52540">
    <property type="entry name" value="P-loop containing nucleoside triphosphate hydrolases"/>
    <property type="match status" value="1"/>
</dbReference>
<keyword evidence="1" id="KW-0547">Nucleotide-binding</keyword>
<dbReference type="GO" id="GO:0016787">
    <property type="term" value="F:hydrolase activity"/>
    <property type="evidence" value="ECO:0007669"/>
    <property type="project" value="UniProtKB-KW"/>
</dbReference>
<gene>
    <name evidence="6" type="ORF">Ahy_A09g041853</name>
</gene>
<proteinExistence type="predicted"/>
<dbReference type="SUPFAM" id="SSF57850">
    <property type="entry name" value="RING/U-box"/>
    <property type="match status" value="1"/>
</dbReference>
<sequence>MILLILLGNNLETTSAICCACEDPPEDPVVTMRGHVFCYQCVSDYLNGDGNTCSAPGCKAALAEDAVFSKATLKSCLCDELCGSNSIKVHDFAHSLVQQSEYTSYKIKAVLETLHSNCKLNSRSSGLLNSAESHRVEASLQQSPIQYRRLDATMSLIARDISVKDFNTDPEVTVMLMSLKAGNLGLNIVAVCHVILLDPWWNPTNEDRAHRIGQIRPVTVTRLTIKDTVEDRILVL</sequence>
<keyword evidence="4" id="KW-0732">Signal</keyword>
<keyword evidence="3" id="KW-0067">ATP-binding</keyword>
<dbReference type="InterPro" id="IPR050628">
    <property type="entry name" value="SNF2_RAD54_helicase_TF"/>
</dbReference>
<comment type="caution">
    <text evidence="6">The sequence shown here is derived from an EMBL/GenBank/DDBJ whole genome shotgun (WGS) entry which is preliminary data.</text>
</comment>